<dbReference type="Gene3D" id="3.90.1150.10">
    <property type="entry name" value="Aspartate Aminotransferase, domain 1"/>
    <property type="match status" value="1"/>
</dbReference>
<dbReference type="RefSeq" id="WP_234862433.1">
    <property type="nucleotide sequence ID" value="NZ_JAKEVZ010000013.1"/>
</dbReference>
<protein>
    <submittedName>
        <fullName evidence="4">DegT/DnrJ/EryC1/StrS family aminotransferase</fullName>
    </submittedName>
</protein>
<keyword evidence="5" id="KW-1185">Reference proteome</keyword>
<dbReference type="InterPro" id="IPR015421">
    <property type="entry name" value="PyrdxlP-dep_Trfase_major"/>
</dbReference>
<dbReference type="Pfam" id="PF01041">
    <property type="entry name" value="DegT_DnrJ_EryC1"/>
    <property type="match status" value="1"/>
</dbReference>
<evidence type="ECO:0000256" key="3">
    <source>
        <dbReference type="RuleBase" id="RU004508"/>
    </source>
</evidence>
<sequence length="366" mass="40620">MRKPVPFLDLSQFPIDLKSALKKKFGEMMDTGIYSGGNELTLLENKLKELTGSDEVIPCSNGTDALEIALRVLEIGPGDEVLVPALTWVSTAEAVYLAGAKPVFVDTDTSGLIDLKLLDTHVTAATKAIIPVHLYGKMVDMKALNAWAKSRNMKVIEDAAQALGAIQEGRSAGTWGDIGCLSFYPTKNLGALGEAGALLTRDKKLAQEMRLFVNHGQIEKGNHIVLGRNARMDSIQAGFLNLKLEYFEQWQQRRKAIAKIYLEAFFGLELTLPMDILGENHNAHLFVIQTDRRDQFAEILKNLGIGTAIHYPVILPRMKPFGDSKKYPVAEMLAKRVLSLPLNPWMGRRDFETVIKMVKYAYSKTS</sequence>
<dbReference type="CDD" id="cd00616">
    <property type="entry name" value="AHBA_syn"/>
    <property type="match status" value="1"/>
</dbReference>
<dbReference type="Proteomes" id="UP001201449">
    <property type="component" value="Unassembled WGS sequence"/>
</dbReference>
<dbReference type="Gene3D" id="3.40.640.10">
    <property type="entry name" value="Type I PLP-dependent aspartate aminotransferase-like (Major domain)"/>
    <property type="match status" value="1"/>
</dbReference>
<keyword evidence="4" id="KW-0808">Transferase</keyword>
<dbReference type="InterPro" id="IPR000653">
    <property type="entry name" value="DegT/StrS_aminotransferase"/>
</dbReference>
<reference evidence="4 5" key="1">
    <citation type="submission" date="2022-01" db="EMBL/GenBank/DDBJ databases">
        <title>Mariniradius saccharolyticus sp. nov., isolated from sediment of a river.</title>
        <authorList>
            <person name="Liu H."/>
        </authorList>
    </citation>
    <scope>NUCLEOTIDE SEQUENCE [LARGE SCALE GENOMIC DNA]</scope>
    <source>
        <strain evidence="4 5">RY-2</strain>
    </source>
</reference>
<evidence type="ECO:0000313" key="4">
    <source>
        <dbReference type="EMBL" id="MCF1752561.1"/>
    </source>
</evidence>
<dbReference type="InterPro" id="IPR015424">
    <property type="entry name" value="PyrdxlP-dep_Trfase"/>
</dbReference>
<comment type="similarity">
    <text evidence="2 3">Belongs to the DegT/DnrJ/EryC1 family.</text>
</comment>
<dbReference type="PIRSF" id="PIRSF000390">
    <property type="entry name" value="PLP_StrS"/>
    <property type="match status" value="1"/>
</dbReference>
<dbReference type="PANTHER" id="PTHR30244:SF36">
    <property type="entry name" value="3-OXO-GLUCOSE-6-PHOSPHATE:GLUTAMATE AMINOTRANSFERASE"/>
    <property type="match status" value="1"/>
</dbReference>
<proteinExistence type="inferred from homology"/>
<evidence type="ECO:0000313" key="5">
    <source>
        <dbReference type="Proteomes" id="UP001201449"/>
    </source>
</evidence>
<dbReference type="GO" id="GO:0008483">
    <property type="term" value="F:transaminase activity"/>
    <property type="evidence" value="ECO:0007669"/>
    <property type="project" value="UniProtKB-KW"/>
</dbReference>
<evidence type="ECO:0000256" key="2">
    <source>
        <dbReference type="ARBA" id="ARBA00037999"/>
    </source>
</evidence>
<dbReference type="EMBL" id="JAKEVZ010000013">
    <property type="protein sequence ID" value="MCF1752561.1"/>
    <property type="molecule type" value="Genomic_DNA"/>
</dbReference>
<dbReference type="PANTHER" id="PTHR30244">
    <property type="entry name" value="TRANSAMINASE"/>
    <property type="match status" value="1"/>
</dbReference>
<dbReference type="SUPFAM" id="SSF53383">
    <property type="entry name" value="PLP-dependent transferases"/>
    <property type="match status" value="1"/>
</dbReference>
<accession>A0ABS9BWW7</accession>
<evidence type="ECO:0000256" key="1">
    <source>
        <dbReference type="ARBA" id="ARBA00022898"/>
    </source>
</evidence>
<keyword evidence="1 3" id="KW-0663">Pyridoxal phosphate</keyword>
<keyword evidence="4" id="KW-0032">Aminotransferase</keyword>
<gene>
    <name evidence="4" type="ORF">L0U89_15990</name>
</gene>
<comment type="caution">
    <text evidence="4">The sequence shown here is derived from an EMBL/GenBank/DDBJ whole genome shotgun (WGS) entry which is preliminary data.</text>
</comment>
<dbReference type="InterPro" id="IPR015422">
    <property type="entry name" value="PyrdxlP-dep_Trfase_small"/>
</dbReference>
<name>A0ABS9BWW7_9BACT</name>
<organism evidence="4 5">
    <name type="scientific">Mariniradius sediminis</name>
    <dbReference type="NCBI Taxonomy" id="2909237"/>
    <lineage>
        <taxon>Bacteria</taxon>
        <taxon>Pseudomonadati</taxon>
        <taxon>Bacteroidota</taxon>
        <taxon>Cytophagia</taxon>
        <taxon>Cytophagales</taxon>
        <taxon>Cyclobacteriaceae</taxon>
        <taxon>Mariniradius</taxon>
    </lineage>
</organism>